<evidence type="ECO:0000313" key="2">
    <source>
        <dbReference type="EMBL" id="TBU98919.1"/>
    </source>
</evidence>
<reference evidence="2 3" key="1">
    <citation type="submission" date="2018-06" db="EMBL/GenBank/DDBJ databases">
        <title>Three novel Pseudomonas species isolated from symptomatic oak.</title>
        <authorList>
            <person name="Bueno-Gonzalez V."/>
            <person name="Brady C."/>
        </authorList>
    </citation>
    <scope>NUCLEOTIDE SEQUENCE [LARGE SCALE GENOMIC DNA]</scope>
    <source>
        <strain evidence="2 3">P17C</strain>
    </source>
</reference>
<name>A0A4Q9RCK4_9GAMM</name>
<sequence length="106" mass="11089">MSEGHIALDDQGRLLLGGVLDHRSGPELRKAGQALLRSTTRQALVLDCSGVSYSSSVGLSLLLAFTRDARAFGRELRITGLTPDMSKIASVSGLADVLALEPATPA</sequence>
<evidence type="ECO:0000313" key="3">
    <source>
        <dbReference type="Proteomes" id="UP000292639"/>
    </source>
</evidence>
<protein>
    <submittedName>
        <fullName evidence="2">Anti-anti-sigma factor</fullName>
    </submittedName>
</protein>
<dbReference type="InterPro" id="IPR058548">
    <property type="entry name" value="MlaB-like_STAS"/>
</dbReference>
<organism evidence="2 3">
    <name type="scientific">Stutzerimonas kirkiae</name>
    <dbReference type="NCBI Taxonomy" id="2211392"/>
    <lineage>
        <taxon>Bacteria</taxon>
        <taxon>Pseudomonadati</taxon>
        <taxon>Pseudomonadota</taxon>
        <taxon>Gammaproteobacteria</taxon>
        <taxon>Pseudomonadales</taxon>
        <taxon>Pseudomonadaceae</taxon>
        <taxon>Stutzerimonas</taxon>
    </lineage>
</organism>
<proteinExistence type="predicted"/>
<dbReference type="Proteomes" id="UP000292639">
    <property type="component" value="Unassembled WGS sequence"/>
</dbReference>
<dbReference type="RefSeq" id="WP_131184909.1">
    <property type="nucleotide sequence ID" value="NZ_QJUO01000019.1"/>
</dbReference>
<dbReference type="AlphaFoldDB" id="A0A4Q9RCK4"/>
<dbReference type="InterPro" id="IPR036513">
    <property type="entry name" value="STAS_dom_sf"/>
</dbReference>
<dbReference type="SUPFAM" id="SSF52091">
    <property type="entry name" value="SpoIIaa-like"/>
    <property type="match status" value="1"/>
</dbReference>
<evidence type="ECO:0000259" key="1">
    <source>
        <dbReference type="PROSITE" id="PS50801"/>
    </source>
</evidence>
<feature type="domain" description="STAS" evidence="1">
    <location>
        <begin position="14"/>
        <end position="106"/>
    </location>
</feature>
<dbReference type="Pfam" id="PF13466">
    <property type="entry name" value="STAS_2"/>
    <property type="match status" value="1"/>
</dbReference>
<dbReference type="Gene3D" id="3.30.750.24">
    <property type="entry name" value="STAS domain"/>
    <property type="match status" value="1"/>
</dbReference>
<accession>A0A4Q9RCK4</accession>
<dbReference type="InterPro" id="IPR002645">
    <property type="entry name" value="STAS_dom"/>
</dbReference>
<comment type="caution">
    <text evidence="2">The sequence shown here is derived from an EMBL/GenBank/DDBJ whole genome shotgun (WGS) entry which is preliminary data.</text>
</comment>
<keyword evidence="3" id="KW-1185">Reference proteome</keyword>
<dbReference type="OrthoDB" id="7010146at2"/>
<dbReference type="EMBL" id="QJUP01000003">
    <property type="protein sequence ID" value="TBU98919.1"/>
    <property type="molecule type" value="Genomic_DNA"/>
</dbReference>
<dbReference type="PROSITE" id="PS50801">
    <property type="entry name" value="STAS"/>
    <property type="match status" value="1"/>
</dbReference>
<gene>
    <name evidence="2" type="ORF">DNJ96_04220</name>
</gene>